<dbReference type="PANTHER" id="PTHR11661:SF2">
    <property type="entry name" value="LARGE RIBOSOMAL SUBUNIT PROTEIN UL11"/>
    <property type="match status" value="1"/>
</dbReference>
<dbReference type="SUPFAM" id="SSF46906">
    <property type="entry name" value="Ribosomal protein L11, C-terminal domain"/>
    <property type="match status" value="1"/>
</dbReference>
<feature type="compositionally biased region" description="Low complexity" evidence="4">
    <location>
        <begin position="326"/>
        <end position="340"/>
    </location>
</feature>
<dbReference type="InterPro" id="IPR036769">
    <property type="entry name" value="Ribosomal_uL11_C_sf"/>
</dbReference>
<evidence type="ECO:0000313" key="6">
    <source>
        <dbReference type="Proteomes" id="UP000095280"/>
    </source>
</evidence>
<evidence type="ECO:0000256" key="1">
    <source>
        <dbReference type="ARBA" id="ARBA00010537"/>
    </source>
</evidence>
<dbReference type="InterPro" id="IPR020783">
    <property type="entry name" value="Ribosomal_uL11_C"/>
</dbReference>
<dbReference type="InterPro" id="IPR000911">
    <property type="entry name" value="Ribosomal_uL11"/>
</dbReference>
<keyword evidence="3" id="KW-0687">Ribonucleoprotein</keyword>
<accession>A0A1I8F7Z6</accession>
<dbReference type="Pfam" id="PF00298">
    <property type="entry name" value="Ribosomal_L11"/>
    <property type="match status" value="1"/>
</dbReference>
<dbReference type="SMART" id="SM00649">
    <property type="entry name" value="RL11"/>
    <property type="match status" value="1"/>
</dbReference>
<organism evidence="6 7">
    <name type="scientific">Macrostomum lignano</name>
    <dbReference type="NCBI Taxonomy" id="282301"/>
    <lineage>
        <taxon>Eukaryota</taxon>
        <taxon>Metazoa</taxon>
        <taxon>Spiralia</taxon>
        <taxon>Lophotrochozoa</taxon>
        <taxon>Platyhelminthes</taxon>
        <taxon>Rhabditophora</taxon>
        <taxon>Macrostomorpha</taxon>
        <taxon>Macrostomida</taxon>
        <taxon>Macrostomidae</taxon>
        <taxon>Macrostomum</taxon>
    </lineage>
</organism>
<evidence type="ECO:0000259" key="5">
    <source>
        <dbReference type="Pfam" id="PF00298"/>
    </source>
</evidence>
<keyword evidence="2" id="KW-0689">Ribosomal protein</keyword>
<dbReference type="GO" id="GO:0003735">
    <property type="term" value="F:structural constituent of ribosome"/>
    <property type="evidence" value="ECO:0007669"/>
    <property type="project" value="InterPro"/>
</dbReference>
<dbReference type="Proteomes" id="UP000095280">
    <property type="component" value="Unplaced"/>
</dbReference>
<keyword evidence="6" id="KW-1185">Reference proteome</keyword>
<dbReference type="AlphaFoldDB" id="A0A1I8F7Z6"/>
<reference evidence="7" key="1">
    <citation type="submission" date="2016-11" db="UniProtKB">
        <authorList>
            <consortium name="WormBaseParasite"/>
        </authorList>
    </citation>
    <scope>IDENTIFICATION</scope>
</reference>
<proteinExistence type="inferred from homology"/>
<dbReference type="GO" id="GO:0022625">
    <property type="term" value="C:cytosolic large ribosomal subunit"/>
    <property type="evidence" value="ECO:0007669"/>
    <property type="project" value="TreeGrafter"/>
</dbReference>
<feature type="region of interest" description="Disordered" evidence="4">
    <location>
        <begin position="288"/>
        <end position="341"/>
    </location>
</feature>
<dbReference type="WBParaSite" id="maker-unitig_24017-snap-gene-0.1-mRNA-1">
    <property type="protein sequence ID" value="maker-unitig_24017-snap-gene-0.1-mRNA-1"/>
    <property type="gene ID" value="maker-unitig_24017-snap-gene-0.1"/>
</dbReference>
<protein>
    <submittedName>
        <fullName evidence="7">Ribosomal_L11 domain-containing protein</fullName>
    </submittedName>
</protein>
<feature type="domain" description="Large ribosomal subunit protein uL11 C-terminal" evidence="5">
    <location>
        <begin position="128"/>
        <end position="196"/>
    </location>
</feature>
<evidence type="ECO:0000313" key="7">
    <source>
        <dbReference type="WBParaSite" id="maker-unitig_24017-snap-gene-0.1-mRNA-1"/>
    </source>
</evidence>
<name>A0A1I8F7Z6_9PLAT</name>
<feature type="region of interest" description="Disordered" evidence="4">
    <location>
        <begin position="381"/>
        <end position="411"/>
    </location>
</feature>
<feature type="region of interest" description="Disordered" evidence="4">
    <location>
        <begin position="40"/>
        <end position="59"/>
    </location>
</feature>
<dbReference type="GO" id="GO:0070180">
    <property type="term" value="F:large ribosomal subunit rRNA binding"/>
    <property type="evidence" value="ECO:0007669"/>
    <property type="project" value="TreeGrafter"/>
</dbReference>
<feature type="compositionally biased region" description="Polar residues" evidence="4">
    <location>
        <begin position="40"/>
        <end position="54"/>
    </location>
</feature>
<comment type="similarity">
    <text evidence="1">Belongs to the universal ribosomal protein uL11 family.</text>
</comment>
<dbReference type="PANTHER" id="PTHR11661">
    <property type="entry name" value="60S RIBOSOMAL PROTEIN L12"/>
    <property type="match status" value="1"/>
</dbReference>
<sequence length="506" mass="54445">MDKDGRFIKTGDSGTITTSLPGVRLQRLLAKRCAITKSFETTEQVRPSKRQQPQPCRPRLTRPLSTLFICARVGGEVGATASLAAENWAAWPVAKEGRRRHCQGYKGMEGLEGDGEAGHSEPRWPASVPTASALVIRALNEPPRDRKKVKHVKHTGNITFDEVVDIAKTMRPRSMAKTMAGTVKEILGTAQSVGCTRRWFESARYHRQNRVLRGFWLFTMTLADHRLYQAMLEATMLPVLLGCWPKRLSILVGAGVQLGCRRLSWSGSPASVSASSFSRLLETRALGGRQSVAAPPDRPARSSISGRPAPSVRPRSVLLGGVREGSAAPRRAHSSSWRRASTLRGANERGAAGHGLSTPARQSQPSAALYRILSSSTCSLQLPPSNPLASARRPSLHSHSDAAVTASAQPPGVSRLHVDAIPLAARPPPPPPPPAAALRRFRSIAVRPTRQSDSETVRASHRGQALSSADAADFARRSSFCGQHETVGMPRIRLAAGEAAVAVAAQ</sequence>
<dbReference type="Gene3D" id="1.10.10.250">
    <property type="entry name" value="Ribosomal protein L11, C-terminal domain"/>
    <property type="match status" value="1"/>
</dbReference>
<dbReference type="GO" id="GO:0006412">
    <property type="term" value="P:translation"/>
    <property type="evidence" value="ECO:0007669"/>
    <property type="project" value="InterPro"/>
</dbReference>
<evidence type="ECO:0000256" key="4">
    <source>
        <dbReference type="SAM" id="MobiDB-lite"/>
    </source>
</evidence>
<evidence type="ECO:0000256" key="2">
    <source>
        <dbReference type="ARBA" id="ARBA00022980"/>
    </source>
</evidence>
<evidence type="ECO:0000256" key="3">
    <source>
        <dbReference type="ARBA" id="ARBA00023274"/>
    </source>
</evidence>